<dbReference type="Proteomes" id="UP000026961">
    <property type="component" value="Chromosome 6"/>
</dbReference>
<dbReference type="EnsemblPlants" id="OGLUM06G27690.3">
    <property type="protein sequence ID" value="OGLUM06G27690.3"/>
    <property type="gene ID" value="OGLUM06G27690"/>
</dbReference>
<protein>
    <submittedName>
        <fullName evidence="2">Mitogen-activated protein kinase</fullName>
    </submittedName>
</protein>
<name>A0A0E0ADW5_9ORYZ</name>
<proteinExistence type="predicted"/>
<keyword evidence="3" id="KW-1185">Reference proteome</keyword>
<feature type="chain" id="PRO_5002353276" evidence="1">
    <location>
        <begin position="19"/>
        <end position="105"/>
    </location>
</feature>
<reference evidence="2" key="2">
    <citation type="submission" date="2018-05" db="EMBL/GenBank/DDBJ databases">
        <title>OgluRS3 (Oryza glumaepatula Reference Sequence Version 3).</title>
        <authorList>
            <person name="Zhang J."/>
            <person name="Kudrna D."/>
            <person name="Lee S."/>
            <person name="Talag J."/>
            <person name="Welchert J."/>
            <person name="Wing R.A."/>
        </authorList>
    </citation>
    <scope>NUCLEOTIDE SEQUENCE [LARGE SCALE GENOMIC DNA]</scope>
</reference>
<keyword evidence="1" id="KW-0732">Signal</keyword>
<dbReference type="HOGENOM" id="CLU_2240804_0_0_1"/>
<sequence>MMWMWIYIIYSYSTIAIGEYVGRGDGESGKWGSPCGGRSLLSRGGRCSRLPSPPASASRSAPPAAAALARAGAIAAAFDSTLHVLARGVARGVLSPTRLASSPFM</sequence>
<evidence type="ECO:0000313" key="3">
    <source>
        <dbReference type="Proteomes" id="UP000026961"/>
    </source>
</evidence>
<evidence type="ECO:0000313" key="2">
    <source>
        <dbReference type="EnsemblPlants" id="OGLUM06G27690.3"/>
    </source>
</evidence>
<organism evidence="2">
    <name type="scientific">Oryza glumipatula</name>
    <dbReference type="NCBI Taxonomy" id="40148"/>
    <lineage>
        <taxon>Eukaryota</taxon>
        <taxon>Viridiplantae</taxon>
        <taxon>Streptophyta</taxon>
        <taxon>Embryophyta</taxon>
        <taxon>Tracheophyta</taxon>
        <taxon>Spermatophyta</taxon>
        <taxon>Magnoliopsida</taxon>
        <taxon>Liliopsida</taxon>
        <taxon>Poales</taxon>
        <taxon>Poaceae</taxon>
        <taxon>BOP clade</taxon>
        <taxon>Oryzoideae</taxon>
        <taxon>Oryzeae</taxon>
        <taxon>Oryzinae</taxon>
        <taxon>Oryza</taxon>
    </lineage>
</organism>
<reference evidence="2" key="1">
    <citation type="submission" date="2015-04" db="UniProtKB">
        <authorList>
            <consortium name="EnsemblPlants"/>
        </authorList>
    </citation>
    <scope>IDENTIFICATION</scope>
</reference>
<feature type="signal peptide" evidence="1">
    <location>
        <begin position="1"/>
        <end position="18"/>
    </location>
</feature>
<evidence type="ECO:0000256" key="1">
    <source>
        <dbReference type="SAM" id="SignalP"/>
    </source>
</evidence>
<accession>A0A0E0ADW5</accession>
<dbReference type="AlphaFoldDB" id="A0A0E0ADW5"/>
<dbReference type="Gramene" id="OGLUM06G27690.3">
    <property type="protein sequence ID" value="OGLUM06G27690.3"/>
    <property type="gene ID" value="OGLUM06G27690"/>
</dbReference>